<dbReference type="InterPro" id="IPR010499">
    <property type="entry name" value="AraC_E-bd"/>
</dbReference>
<proteinExistence type="predicted"/>
<keyword evidence="2" id="KW-0238">DNA-binding</keyword>
<organism evidence="2 3">
    <name type="scientific">Prolixibacter denitrificans</name>
    <dbReference type="NCBI Taxonomy" id="1541063"/>
    <lineage>
        <taxon>Bacteria</taxon>
        <taxon>Pseudomonadati</taxon>
        <taxon>Bacteroidota</taxon>
        <taxon>Bacteroidia</taxon>
        <taxon>Marinilabiliales</taxon>
        <taxon>Prolixibacteraceae</taxon>
        <taxon>Prolixibacter</taxon>
    </lineage>
</organism>
<dbReference type="EMBL" id="BLAU01000001">
    <property type="protein sequence ID" value="GET23267.1"/>
    <property type="molecule type" value="Genomic_DNA"/>
</dbReference>
<dbReference type="Gene3D" id="3.20.80.10">
    <property type="entry name" value="Regulatory factor, effector binding domain"/>
    <property type="match status" value="1"/>
</dbReference>
<dbReference type="RefSeq" id="WP_246187270.1">
    <property type="nucleotide sequence ID" value="NZ_BLAU01000001.1"/>
</dbReference>
<sequence length="157" mass="17832">MMKVTEYTVKTPIRLIGLALPGKTTNDNGQSMVDCGSLWQRFEKEAVASRVPGKVNENVIAVYHQYDGDYTQAFSYFIGCPVEEGVPVPEEMDELVIPGGPFEKVTARGQMPACIAEAWQYIWRSDMDRAYNADYEIYDERSLDWNKAEVDIYISVK</sequence>
<dbReference type="InterPro" id="IPR029442">
    <property type="entry name" value="GyrI-like"/>
</dbReference>
<reference evidence="2 3" key="1">
    <citation type="submission" date="2019-10" db="EMBL/GenBank/DDBJ databases">
        <title>Prolixibacter strains distinguished by the presence of nitrate reductase genes were adept at nitrate-dependent anaerobic corrosion of metallic iron and carbon steel.</title>
        <authorList>
            <person name="Iino T."/>
            <person name="Shono N."/>
            <person name="Ito K."/>
            <person name="Nakamura R."/>
            <person name="Sueoka K."/>
            <person name="Harayama S."/>
            <person name="Ohkuma M."/>
        </authorList>
    </citation>
    <scope>NUCLEOTIDE SEQUENCE [LARGE SCALE GENOMIC DNA]</scope>
    <source>
        <strain evidence="2 3">MIC1-1</strain>
    </source>
</reference>
<evidence type="ECO:0000313" key="3">
    <source>
        <dbReference type="Proteomes" id="UP000396862"/>
    </source>
</evidence>
<accession>A0ABQ0ZP79</accession>
<dbReference type="Proteomes" id="UP000396862">
    <property type="component" value="Unassembled WGS sequence"/>
</dbReference>
<dbReference type="PANTHER" id="PTHR36444:SF2">
    <property type="entry name" value="TRANSCRIPTIONAL REGULATOR PROTEIN YOBU-RELATED"/>
    <property type="match status" value="1"/>
</dbReference>
<name>A0ABQ0ZP79_9BACT</name>
<gene>
    <name evidence="2" type="ORF">JCM18694_35130</name>
</gene>
<dbReference type="SMART" id="SM00871">
    <property type="entry name" value="AraC_E_bind"/>
    <property type="match status" value="1"/>
</dbReference>
<protein>
    <submittedName>
        <fullName evidence="2">DNA-binding protein</fullName>
    </submittedName>
</protein>
<dbReference type="PANTHER" id="PTHR36444">
    <property type="entry name" value="TRANSCRIPTIONAL REGULATOR PROTEIN YOBU-RELATED"/>
    <property type="match status" value="1"/>
</dbReference>
<evidence type="ECO:0000313" key="2">
    <source>
        <dbReference type="EMBL" id="GET23267.1"/>
    </source>
</evidence>
<dbReference type="GO" id="GO:0003677">
    <property type="term" value="F:DNA binding"/>
    <property type="evidence" value="ECO:0007669"/>
    <property type="project" value="UniProtKB-KW"/>
</dbReference>
<dbReference type="Pfam" id="PF06445">
    <property type="entry name" value="GyrI-like"/>
    <property type="match status" value="1"/>
</dbReference>
<comment type="caution">
    <text evidence="2">The sequence shown here is derived from an EMBL/GenBank/DDBJ whole genome shotgun (WGS) entry which is preliminary data.</text>
</comment>
<feature type="domain" description="AraC effector-binding" evidence="1">
    <location>
        <begin position="5"/>
        <end position="157"/>
    </location>
</feature>
<keyword evidence="3" id="KW-1185">Reference proteome</keyword>
<dbReference type="SUPFAM" id="SSF55136">
    <property type="entry name" value="Probable bacterial effector-binding domain"/>
    <property type="match status" value="1"/>
</dbReference>
<evidence type="ECO:0000259" key="1">
    <source>
        <dbReference type="SMART" id="SM00871"/>
    </source>
</evidence>
<dbReference type="InterPro" id="IPR011256">
    <property type="entry name" value="Reg_factor_effector_dom_sf"/>
</dbReference>
<dbReference type="InterPro" id="IPR053182">
    <property type="entry name" value="YobU-like_regulator"/>
</dbReference>